<reference evidence="2 5" key="2">
    <citation type="submission" date="2014-08" db="EMBL/GenBank/DDBJ databases">
        <authorList>
            <person name="Moulin Lionel"/>
        </authorList>
    </citation>
    <scope>NUCLEOTIDE SEQUENCE [LARGE SCALE GENOMIC DNA]</scope>
</reference>
<evidence type="ECO:0000313" key="3">
    <source>
        <dbReference type="EMBL" id="CDX50475.1"/>
    </source>
</evidence>
<dbReference type="InterPro" id="IPR009725">
    <property type="entry name" value="3_dmu_93_MTrfase"/>
</dbReference>
<keyword evidence="2" id="KW-0489">Methyltransferase</keyword>
<dbReference type="InterPro" id="IPR028973">
    <property type="entry name" value="PhnB-like"/>
</dbReference>
<keyword evidence="4" id="KW-1185">Reference proteome</keyword>
<evidence type="ECO:0000259" key="1">
    <source>
        <dbReference type="Pfam" id="PF06983"/>
    </source>
</evidence>
<dbReference type="EMBL" id="CCNE01000004">
    <property type="protein sequence ID" value="CDX50475.1"/>
    <property type="molecule type" value="Genomic_DNA"/>
</dbReference>
<dbReference type="STRING" id="69974.MPLDJ20_20819"/>
<dbReference type="PANTHER" id="PTHR33990">
    <property type="entry name" value="PROTEIN YJDN-RELATED"/>
    <property type="match status" value="1"/>
</dbReference>
<evidence type="ECO:0000313" key="2">
    <source>
        <dbReference type="EMBL" id="CDX16605.1"/>
    </source>
</evidence>
<dbReference type="Proteomes" id="UP000046122">
    <property type="component" value="Unassembled WGS sequence"/>
</dbReference>
<dbReference type="Proteomes" id="UP000045285">
    <property type="component" value="Unassembled WGS sequence"/>
</dbReference>
<dbReference type="CDD" id="cd06588">
    <property type="entry name" value="PhnB_like"/>
    <property type="match status" value="1"/>
</dbReference>
<dbReference type="GO" id="GO:0032259">
    <property type="term" value="P:methylation"/>
    <property type="evidence" value="ECO:0007669"/>
    <property type="project" value="UniProtKB-KW"/>
</dbReference>
<dbReference type="AlphaFoldDB" id="A0A090DKE1"/>
<evidence type="ECO:0000313" key="4">
    <source>
        <dbReference type="Proteomes" id="UP000045285"/>
    </source>
</evidence>
<proteinExistence type="predicted"/>
<dbReference type="InterPro" id="IPR029068">
    <property type="entry name" value="Glyas_Bleomycin-R_OHBP_Dase"/>
</dbReference>
<evidence type="ECO:0000313" key="5">
    <source>
        <dbReference type="Proteomes" id="UP000046122"/>
    </source>
</evidence>
<reference evidence="4" key="1">
    <citation type="submission" date="2014-08" db="EMBL/GenBank/DDBJ databases">
        <authorList>
            <person name="Moulin L."/>
        </authorList>
    </citation>
    <scope>NUCLEOTIDE SEQUENCE [LARGE SCALE GENOMIC DNA]</scope>
</reference>
<name>A0A090DKE1_MESPL</name>
<dbReference type="GO" id="GO:0008168">
    <property type="term" value="F:methyltransferase activity"/>
    <property type="evidence" value="ECO:0007669"/>
    <property type="project" value="UniProtKB-KW"/>
</dbReference>
<dbReference type="Pfam" id="PF06983">
    <property type="entry name" value="3-dmu-9_3-mt"/>
    <property type="match status" value="1"/>
</dbReference>
<dbReference type="PANTHER" id="PTHR33990:SF2">
    <property type="entry name" value="PHNB-LIKE DOMAIN-CONTAINING PROTEIN"/>
    <property type="match status" value="1"/>
</dbReference>
<sequence>MKPEERDMQKITTCLWFNDQAEEAMNHYTSIFKNSKVLSVMRWPKGHRDEGKVLVTTFELDGVPFQALNGGPEFNFTEAMSQSIDCKTQEEVDHFWERLSEGGQPGPCGWLKDKFGVSWQVVPEQLPKLLMDPDRAKAGRVMSAMIQMGKIDIAKIEEAARG</sequence>
<feature type="domain" description="PhnB-like" evidence="1">
    <location>
        <begin position="9"/>
        <end position="122"/>
    </location>
</feature>
<dbReference type="SUPFAM" id="SSF54593">
    <property type="entry name" value="Glyoxalase/Bleomycin resistance protein/Dihydroxybiphenyl dioxygenase"/>
    <property type="match status" value="1"/>
</dbReference>
<organism evidence="2 4">
    <name type="scientific">Mesorhizobium plurifarium</name>
    <dbReference type="NCBI Taxonomy" id="69974"/>
    <lineage>
        <taxon>Bacteria</taxon>
        <taxon>Pseudomonadati</taxon>
        <taxon>Pseudomonadota</taxon>
        <taxon>Alphaproteobacteria</taxon>
        <taxon>Hyphomicrobiales</taxon>
        <taxon>Phyllobacteriaceae</taxon>
        <taxon>Mesorhizobium</taxon>
    </lineage>
</organism>
<keyword evidence="2" id="KW-0830">Ubiquinone</keyword>
<protein>
    <submittedName>
        <fullName evidence="2">3-demethylubiquinone-9 3-methyltransferase</fullName>
    </submittedName>
</protein>
<keyword evidence="2" id="KW-0808">Transferase</keyword>
<dbReference type="PIRSF" id="PIRSF021700">
    <property type="entry name" value="3_dmu_93_MTrfase"/>
    <property type="match status" value="1"/>
</dbReference>
<dbReference type="EMBL" id="CCMZ01000015">
    <property type="protein sequence ID" value="CDX16605.1"/>
    <property type="molecule type" value="Genomic_DNA"/>
</dbReference>
<gene>
    <name evidence="2" type="ORF">MPL3356_220136</name>
    <name evidence="3" type="ORF">MPL3365_120217</name>
</gene>
<dbReference type="Gene3D" id="3.10.180.10">
    <property type="entry name" value="2,3-Dihydroxybiphenyl 1,2-Dioxygenase, domain 1"/>
    <property type="match status" value="1"/>
</dbReference>
<accession>A0A090DKE1</accession>